<dbReference type="EC" id="1.14.99.60" evidence="9"/>
<dbReference type="HAMAP" id="MF_01658">
    <property type="entry name" value="COQ7"/>
    <property type="match status" value="1"/>
</dbReference>
<dbReference type="InterPro" id="IPR047809">
    <property type="entry name" value="COQ7_proteobact"/>
</dbReference>
<feature type="binding site" evidence="9">
    <location>
        <position position="146"/>
    </location>
    <ligand>
        <name>Fe cation</name>
        <dbReference type="ChEBI" id="CHEBI:24875"/>
        <label>2</label>
    </ligand>
</feature>
<gene>
    <name evidence="9" type="primary">coq7</name>
    <name evidence="10" type="ORF">COB20_09695</name>
</gene>
<dbReference type="PANTHER" id="PTHR11237:SF4">
    <property type="entry name" value="5-DEMETHOXYUBIQUINONE HYDROXYLASE, MITOCHONDRIAL"/>
    <property type="match status" value="1"/>
</dbReference>
<dbReference type="GO" id="GO:0046872">
    <property type="term" value="F:metal ion binding"/>
    <property type="evidence" value="ECO:0007669"/>
    <property type="project" value="UniProtKB-KW"/>
</dbReference>
<evidence type="ECO:0000256" key="7">
    <source>
        <dbReference type="ARBA" id="ARBA00023033"/>
    </source>
</evidence>
<comment type="pathway">
    <text evidence="1 9">Cofactor biosynthesis; ubiquinone biosynthesis.</text>
</comment>
<evidence type="ECO:0000256" key="9">
    <source>
        <dbReference type="HAMAP-Rule" id="MF_01658"/>
    </source>
</evidence>
<dbReference type="AlphaFoldDB" id="A0A2A4X3W9"/>
<dbReference type="NCBIfam" id="NF033656">
    <property type="entry name" value="DMQ_monoox_COQ7"/>
    <property type="match status" value="1"/>
</dbReference>
<dbReference type="InterPro" id="IPR012347">
    <property type="entry name" value="Ferritin-like"/>
</dbReference>
<keyword evidence="6 9" id="KW-0408">Iron</keyword>
<dbReference type="GO" id="GO:0006744">
    <property type="term" value="P:ubiquinone biosynthetic process"/>
    <property type="evidence" value="ECO:0007669"/>
    <property type="project" value="UniProtKB-UniRule"/>
</dbReference>
<dbReference type="GO" id="GO:0008682">
    <property type="term" value="F:3-demethoxyubiquinol 3-hydroxylase activity"/>
    <property type="evidence" value="ECO:0007669"/>
    <property type="project" value="UniProtKB-EC"/>
</dbReference>
<keyword evidence="3 9" id="KW-0831">Ubiquinone biosynthesis</keyword>
<dbReference type="PANTHER" id="PTHR11237">
    <property type="entry name" value="COENZYME Q10 BIOSYNTHESIS PROTEIN 7"/>
    <property type="match status" value="1"/>
</dbReference>
<comment type="similarity">
    <text evidence="9">Belongs to the COQ7 family.</text>
</comment>
<feature type="binding site" evidence="9">
    <location>
        <position position="94"/>
    </location>
    <ligand>
        <name>Fe cation</name>
        <dbReference type="ChEBI" id="CHEBI:24875"/>
        <label>1</label>
    </ligand>
</feature>
<keyword evidence="5 9" id="KW-0560">Oxidoreductase</keyword>
<evidence type="ECO:0000256" key="8">
    <source>
        <dbReference type="ARBA" id="ARBA00023136"/>
    </source>
</evidence>
<evidence type="ECO:0000256" key="4">
    <source>
        <dbReference type="ARBA" id="ARBA00022723"/>
    </source>
</evidence>
<feature type="binding site" evidence="9">
    <location>
        <position position="178"/>
    </location>
    <ligand>
        <name>Fe cation</name>
        <dbReference type="ChEBI" id="CHEBI:24875"/>
        <label>1</label>
    </ligand>
</feature>
<dbReference type="UniPathway" id="UPA00232"/>
<dbReference type="Gene3D" id="1.20.1260.10">
    <property type="match status" value="1"/>
</dbReference>
<keyword evidence="10" id="KW-0830">Ubiquinone</keyword>
<evidence type="ECO:0000256" key="3">
    <source>
        <dbReference type="ARBA" id="ARBA00022688"/>
    </source>
</evidence>
<name>A0A2A4X3W9_9GAMM</name>
<keyword evidence="4 9" id="KW-0479">Metal-binding</keyword>
<feature type="binding site" evidence="9">
    <location>
        <position position="64"/>
    </location>
    <ligand>
        <name>Fe cation</name>
        <dbReference type="ChEBI" id="CHEBI:24875"/>
        <label>1</label>
    </ligand>
</feature>
<evidence type="ECO:0000256" key="2">
    <source>
        <dbReference type="ARBA" id="ARBA00022475"/>
    </source>
</evidence>
<keyword evidence="8 9" id="KW-0472">Membrane</keyword>
<feature type="binding site" evidence="9">
    <location>
        <position position="178"/>
    </location>
    <ligand>
        <name>Fe cation</name>
        <dbReference type="ChEBI" id="CHEBI:24875"/>
        <label>2</label>
    </ligand>
</feature>
<comment type="cofactor">
    <cofactor evidence="9">
        <name>Fe cation</name>
        <dbReference type="ChEBI" id="CHEBI:24875"/>
    </cofactor>
    <text evidence="9">Binds 2 iron ions per subunit.</text>
</comment>
<dbReference type="CDD" id="cd01042">
    <property type="entry name" value="DMQH"/>
    <property type="match status" value="1"/>
</dbReference>
<feature type="binding site" evidence="9">
    <location>
        <position position="97"/>
    </location>
    <ligand>
        <name>Fe cation</name>
        <dbReference type="ChEBI" id="CHEBI:24875"/>
        <label>1</label>
    </ligand>
</feature>
<feature type="binding site" evidence="9">
    <location>
        <position position="181"/>
    </location>
    <ligand>
        <name>Fe cation</name>
        <dbReference type="ChEBI" id="CHEBI:24875"/>
        <label>2</label>
    </ligand>
</feature>
<dbReference type="GO" id="GO:0005886">
    <property type="term" value="C:plasma membrane"/>
    <property type="evidence" value="ECO:0007669"/>
    <property type="project" value="UniProtKB-SubCell"/>
</dbReference>
<proteinExistence type="inferred from homology"/>
<dbReference type="InterPro" id="IPR009078">
    <property type="entry name" value="Ferritin-like_SF"/>
</dbReference>
<evidence type="ECO:0000313" key="10">
    <source>
        <dbReference type="EMBL" id="PCI76819.1"/>
    </source>
</evidence>
<evidence type="ECO:0000256" key="6">
    <source>
        <dbReference type="ARBA" id="ARBA00023004"/>
    </source>
</evidence>
<comment type="catalytic activity">
    <reaction evidence="9">
        <text>a 5-methoxy-2-methyl-3-(all-trans-polyprenyl)benzene-1,4-diol + AH2 + O2 = a 3-demethylubiquinol + A + H2O</text>
        <dbReference type="Rhea" id="RHEA:50908"/>
        <dbReference type="Rhea" id="RHEA-COMP:10859"/>
        <dbReference type="Rhea" id="RHEA-COMP:10914"/>
        <dbReference type="ChEBI" id="CHEBI:13193"/>
        <dbReference type="ChEBI" id="CHEBI:15377"/>
        <dbReference type="ChEBI" id="CHEBI:15379"/>
        <dbReference type="ChEBI" id="CHEBI:17499"/>
        <dbReference type="ChEBI" id="CHEBI:84167"/>
        <dbReference type="ChEBI" id="CHEBI:84422"/>
        <dbReference type="EC" id="1.14.99.60"/>
    </reaction>
</comment>
<comment type="subcellular location">
    <subcellularLocation>
        <location evidence="9">Cell membrane</location>
        <topology evidence="9">Peripheral membrane protein</topology>
    </subcellularLocation>
</comment>
<keyword evidence="2 9" id="KW-1003">Cell membrane</keyword>
<keyword evidence="7 9" id="KW-0503">Monooxygenase</keyword>
<comment type="caution">
    <text evidence="10">The sequence shown here is derived from an EMBL/GenBank/DDBJ whole genome shotgun (WGS) entry which is preliminary data.</text>
</comment>
<dbReference type="EMBL" id="NVUL01000052">
    <property type="protein sequence ID" value="PCI76819.1"/>
    <property type="molecule type" value="Genomic_DNA"/>
</dbReference>
<sequence>MSNNSHLDFLDRCLVQFDQALRSCVPGSSNARRPSPAAAKMELELDETERQHAAGLMRINHTGEVCAQALYQGQAATAKLNDVRQSMEEAAAEEVDHLAWCEERLQQLDSRPSVLNPLWYTLSYGVGAAAGLAGDKWSLGFVAETEDQVCEHLEEHLDQLPENDSKSRAILEQMIADEKHHGESAREAGGAALPTPIKQAMTVMSEVMKKTTYHI</sequence>
<reference evidence="11" key="1">
    <citation type="submission" date="2017-08" db="EMBL/GenBank/DDBJ databases">
        <title>A dynamic microbial community with high functional redundancy inhabits the cold, oxic subseafloor aquifer.</title>
        <authorList>
            <person name="Tully B.J."/>
            <person name="Wheat C.G."/>
            <person name="Glazer B.T."/>
            <person name="Huber J.A."/>
        </authorList>
    </citation>
    <scope>NUCLEOTIDE SEQUENCE [LARGE SCALE GENOMIC DNA]</scope>
</reference>
<dbReference type="InterPro" id="IPR011566">
    <property type="entry name" value="Ubq_synth_Coq7"/>
</dbReference>
<dbReference type="FunFam" id="1.20.1260.10:FF:000013">
    <property type="entry name" value="2-nonaprenyl-3-methyl-6-methoxy-1,4-benzoquinol hydroxylase"/>
    <property type="match status" value="1"/>
</dbReference>
<protein>
    <recommendedName>
        <fullName evidence="9">3-demethoxyubiquinol 3-hydroxylase</fullName>
        <shortName evidence="9">DMQ hydroxylase</shortName>
        <ecNumber evidence="9">1.14.99.60</ecNumber>
    </recommendedName>
    <alternativeName>
        <fullName evidence="9">2-nonaprenyl-3-methyl-6-methoxy-1,4-benzoquinol hydroxylase</fullName>
    </alternativeName>
</protein>
<evidence type="ECO:0000256" key="5">
    <source>
        <dbReference type="ARBA" id="ARBA00023002"/>
    </source>
</evidence>
<dbReference type="Proteomes" id="UP000218767">
    <property type="component" value="Unassembled WGS sequence"/>
</dbReference>
<dbReference type="SUPFAM" id="SSF47240">
    <property type="entry name" value="Ferritin-like"/>
    <property type="match status" value="1"/>
</dbReference>
<accession>A0A2A4X3W9</accession>
<comment type="function">
    <text evidence="9">Catalyzes the hydroxylation of 2-nonaprenyl-3-methyl-6-methoxy-1,4-benzoquinol during ubiquinone biosynthesis.</text>
</comment>
<dbReference type="Pfam" id="PF03232">
    <property type="entry name" value="COQ7"/>
    <property type="match status" value="1"/>
</dbReference>
<evidence type="ECO:0000313" key="11">
    <source>
        <dbReference type="Proteomes" id="UP000218767"/>
    </source>
</evidence>
<feature type="binding site" evidence="9">
    <location>
        <position position="94"/>
    </location>
    <ligand>
        <name>Fe cation</name>
        <dbReference type="ChEBI" id="CHEBI:24875"/>
        <label>2</label>
    </ligand>
</feature>
<organism evidence="10 11">
    <name type="scientific">SAR86 cluster bacterium</name>
    <dbReference type="NCBI Taxonomy" id="2030880"/>
    <lineage>
        <taxon>Bacteria</taxon>
        <taxon>Pseudomonadati</taxon>
        <taxon>Pseudomonadota</taxon>
        <taxon>Gammaproteobacteria</taxon>
        <taxon>SAR86 cluster</taxon>
    </lineage>
</organism>
<evidence type="ECO:0000256" key="1">
    <source>
        <dbReference type="ARBA" id="ARBA00004749"/>
    </source>
</evidence>